<feature type="compositionally biased region" description="Polar residues" evidence="4">
    <location>
        <begin position="20"/>
        <end position="33"/>
    </location>
</feature>
<dbReference type="GO" id="GO:0031490">
    <property type="term" value="F:chromatin DNA binding"/>
    <property type="evidence" value="ECO:0007669"/>
    <property type="project" value="TreeGrafter"/>
</dbReference>
<name>A0A1D1VFR3_RAMVA</name>
<dbReference type="InterPro" id="IPR026741">
    <property type="entry name" value="SNO"/>
</dbReference>
<evidence type="ECO:0000256" key="1">
    <source>
        <dbReference type="ARBA" id="ARBA00006992"/>
    </source>
</evidence>
<dbReference type="Proteomes" id="UP000186922">
    <property type="component" value="Unassembled WGS sequence"/>
</dbReference>
<dbReference type="GO" id="GO:0042393">
    <property type="term" value="F:histone binding"/>
    <property type="evidence" value="ECO:0007669"/>
    <property type="project" value="TreeGrafter"/>
</dbReference>
<dbReference type="GO" id="GO:0006355">
    <property type="term" value="P:regulation of DNA-templated transcription"/>
    <property type="evidence" value="ECO:0007669"/>
    <property type="project" value="InterPro"/>
</dbReference>
<evidence type="ECO:0000259" key="7">
    <source>
        <dbReference type="Pfam" id="PF25373"/>
    </source>
</evidence>
<proteinExistence type="inferred from homology"/>
<dbReference type="FunFam" id="3.40.50.300:FF:000342">
    <property type="entry name" value="Protein strawberry notch homolog 2"/>
    <property type="match status" value="1"/>
</dbReference>
<feature type="domain" description="Strawberry notch AAA" evidence="6">
    <location>
        <begin position="190"/>
        <end position="502"/>
    </location>
</feature>
<feature type="compositionally biased region" description="Basic residues" evidence="4">
    <location>
        <begin position="690"/>
        <end position="714"/>
    </location>
</feature>
<dbReference type="GO" id="GO:0005634">
    <property type="term" value="C:nucleus"/>
    <property type="evidence" value="ECO:0007669"/>
    <property type="project" value="TreeGrafter"/>
</dbReference>
<evidence type="ECO:0000256" key="2">
    <source>
        <dbReference type="ARBA" id="ARBA00023015"/>
    </source>
</evidence>
<dbReference type="Pfam" id="PF25373">
    <property type="entry name" value="SBNO"/>
    <property type="match status" value="1"/>
</dbReference>
<dbReference type="OrthoDB" id="421838at2759"/>
<evidence type="ECO:0000259" key="6">
    <source>
        <dbReference type="Pfam" id="PF13872"/>
    </source>
</evidence>
<keyword evidence="2" id="KW-0805">Transcription regulation</keyword>
<gene>
    <name evidence="8" type="primary">RvY_09723-1</name>
    <name evidence="8" type="synonym">RvY_09723.1</name>
    <name evidence="8" type="ORF">RvY_09723</name>
</gene>
<comment type="similarity">
    <text evidence="1">Belongs to the SBNO family.</text>
</comment>
<organism evidence="8 9">
    <name type="scientific">Ramazzottius varieornatus</name>
    <name type="common">Water bear</name>
    <name type="synonym">Tardigrade</name>
    <dbReference type="NCBI Taxonomy" id="947166"/>
    <lineage>
        <taxon>Eukaryota</taxon>
        <taxon>Metazoa</taxon>
        <taxon>Ecdysozoa</taxon>
        <taxon>Tardigrada</taxon>
        <taxon>Eutardigrada</taxon>
        <taxon>Parachela</taxon>
        <taxon>Hypsibioidea</taxon>
        <taxon>Ramazzottiidae</taxon>
        <taxon>Ramazzottius</taxon>
    </lineage>
</organism>
<keyword evidence="3" id="KW-0804">Transcription</keyword>
<feature type="compositionally biased region" description="Basic and acidic residues" evidence="4">
    <location>
        <begin position="813"/>
        <end position="822"/>
    </location>
</feature>
<dbReference type="InterPro" id="IPR027417">
    <property type="entry name" value="P-loop_NTPase"/>
</dbReference>
<dbReference type="InterPro" id="IPR057332">
    <property type="entry name" value="SBNO_a/b_dom"/>
</dbReference>
<feature type="region of interest" description="Disordered" evidence="4">
    <location>
        <begin position="668"/>
        <end position="822"/>
    </location>
</feature>
<dbReference type="PANTHER" id="PTHR12706">
    <property type="entry name" value="STRAWBERRY NOTCH-RELATED"/>
    <property type="match status" value="1"/>
</dbReference>
<feature type="domain" description="Strawberry notch helicase C" evidence="5">
    <location>
        <begin position="842"/>
        <end position="1122"/>
    </location>
</feature>
<feature type="region of interest" description="Disordered" evidence="4">
    <location>
        <begin position="634"/>
        <end position="655"/>
    </location>
</feature>
<feature type="compositionally biased region" description="Polar residues" evidence="4">
    <location>
        <begin position="1"/>
        <end position="11"/>
    </location>
</feature>
<feature type="compositionally biased region" description="Acidic residues" evidence="4">
    <location>
        <begin position="634"/>
        <end position="646"/>
    </location>
</feature>
<dbReference type="EMBL" id="BDGG01000004">
    <property type="protein sequence ID" value="GAU98597.1"/>
    <property type="molecule type" value="Genomic_DNA"/>
</dbReference>
<feature type="domain" description="SBNO alpha/beta" evidence="7">
    <location>
        <begin position="1161"/>
        <end position="1283"/>
    </location>
</feature>
<dbReference type="SUPFAM" id="SSF52540">
    <property type="entry name" value="P-loop containing nucleoside triphosphate hydrolases"/>
    <property type="match status" value="2"/>
</dbReference>
<evidence type="ECO:0000256" key="3">
    <source>
        <dbReference type="ARBA" id="ARBA00023163"/>
    </source>
</evidence>
<feature type="compositionally biased region" description="Acidic residues" evidence="4">
    <location>
        <begin position="670"/>
        <end position="680"/>
    </location>
</feature>
<dbReference type="PANTHER" id="PTHR12706:SF30">
    <property type="entry name" value="PROTEIN STRAWBERRY NOTCH-RELATED"/>
    <property type="match status" value="1"/>
</dbReference>
<dbReference type="InterPro" id="IPR039187">
    <property type="entry name" value="SNO_AAA"/>
</dbReference>
<feature type="region of interest" description="Disordered" evidence="4">
    <location>
        <begin position="1"/>
        <end position="36"/>
    </location>
</feature>
<evidence type="ECO:0008006" key="10">
    <source>
        <dbReference type="Google" id="ProtNLM"/>
    </source>
</evidence>
<dbReference type="Gene3D" id="3.40.50.300">
    <property type="entry name" value="P-loop containing nucleotide triphosphate hydrolases"/>
    <property type="match status" value="1"/>
</dbReference>
<feature type="compositionally biased region" description="Acidic residues" evidence="4">
    <location>
        <begin position="1368"/>
        <end position="1381"/>
    </location>
</feature>
<dbReference type="Pfam" id="PF13871">
    <property type="entry name" value="Helicase_C_4"/>
    <property type="match status" value="1"/>
</dbReference>
<sequence>MDVAQGTTSKLNGAPKPSGPKSSMNAKQAQQDAANHGGAQNYDLLSSIMATVGVQQLAPGFAEQATAVNMFMPSGASFPMDVAAVEHYAKLTAQMMAYQAAQGSTTQPSTSIKSRAPPPMYVPGLAAQTSKATAKTKQPANPVKDAQQMARVKEELEVQLGLVEGDEEGGMIHGETYDQYKPSKLTLGLPHPDPIVETLSLGSVQPPDITYELELPDNIANEGLLSSLQLEAIVYACQQHDRFLEKPADGGAPPRAGFLIGDGAGVGKGRTIAGIIYENWLHGRKKSVWLSVSNDLKYDAIRDLEDIGAVMIGVNLLSKAKYGYKLNSSENGNIKNGVMFVTYPSLVGESQSPRQEYGTRMKQLLKWCGTNFDGCLVFDECHRAKNLCPAGGTKPTKTGLAVLEIQRLLPKARVVYASATGASEPRNMAYMTRLGIWGPQTPFKDFFEFTSSIEKRGVSAMEIIAMDMKLRGSYIARQLSFAGVSFEIGEVPMENHYKELFNDCVDLWGYAREKFAAAAELFQADSRLKKHMWGQFWGAHQRFFKYLCLSAKVKATVKIAKEAVRNGKCAVIGLQSTGEARTLECLDENNGVLNDFVSTSRAVFQSLVDKHFPAFDRRKTLALAGLSETLEQEAEAALDEEPDEVDSVTGRAKRKVRKLVTSYKTPTLSDLEDSDASSDTEEPRPSTRSSPRRTVQKRKKKAQPKRGRPRKKQRREASDISPSSSEDSSFTISNSDSPSDSFSEDGVNSDDSEPANSSDSNVSEEEDSTGPNPWLKMLAAKEKAKKKRKKEKKEEMAEEDLTDKASDQPPGKSRAELREESRRMKEDLLNRFDELSSRLPPNTLDDLIDQLGGPAVVAEMTGRKGRVVSTDSGSVEYEARNENDVALELLNMAEKQRFMDGEKLIAIISEAASSGISLQADRRAVNQRRRVHITLELSWSADKAIQQFGRTHRSNQVSAPEYMFLITDLAGEKRFAAAVARRLECLGALTHGDRRATDSRDLSMFNIDTKYGRQAVERTCKYASGVTPGIPKSLLPPFKGGEKAFVQQCQRAMISVGMLVAEFPGSTQYSLDKNAVTIGTFLNRILGMKVEMQNSIFEMFVRTMDSLVDIAKREGKFEMGIVELGFGSSDVSVDKKLTFTGNLPWTKAPTVLYAISVERGLSWENALEILNEHDDKNSGFYMSYHEMAGKHTICLAVRKSGQQVLTSSRSRQLYHVYRPNSGMQLRMDPLDEIQRKGRLVSLDEAVKCWKGMYDSMSRRCVHAYWAGNCKNTTAGMQCDIGLRRKTYMVLSGSILSVWHEVGRVLYNEHNNSSKRVQNVRVRLVNDKRIVGIIVPNAAVETLVTNLKAGGWKMSEDAILSTSSRLSDDSDSDGSVDLTDED</sequence>
<evidence type="ECO:0000259" key="5">
    <source>
        <dbReference type="Pfam" id="PF13871"/>
    </source>
</evidence>
<dbReference type="Pfam" id="PF13872">
    <property type="entry name" value="AAA_34"/>
    <property type="match status" value="1"/>
</dbReference>
<evidence type="ECO:0000256" key="4">
    <source>
        <dbReference type="SAM" id="MobiDB-lite"/>
    </source>
</evidence>
<dbReference type="InterPro" id="IPR026937">
    <property type="entry name" value="SBNO_Helicase_C_dom"/>
</dbReference>
<comment type="caution">
    <text evidence="8">The sequence shown here is derived from an EMBL/GenBank/DDBJ whole genome shotgun (WGS) entry which is preliminary data.</text>
</comment>
<reference evidence="8 9" key="1">
    <citation type="journal article" date="2016" name="Nat. Commun.">
        <title>Extremotolerant tardigrade genome and improved radiotolerance of human cultured cells by tardigrade-unique protein.</title>
        <authorList>
            <person name="Hashimoto T."/>
            <person name="Horikawa D.D."/>
            <person name="Saito Y."/>
            <person name="Kuwahara H."/>
            <person name="Kozuka-Hata H."/>
            <person name="Shin-I T."/>
            <person name="Minakuchi Y."/>
            <person name="Ohishi K."/>
            <person name="Motoyama A."/>
            <person name="Aizu T."/>
            <person name="Enomoto A."/>
            <person name="Kondo K."/>
            <person name="Tanaka S."/>
            <person name="Hara Y."/>
            <person name="Koshikawa S."/>
            <person name="Sagara H."/>
            <person name="Miura T."/>
            <person name="Yokobori S."/>
            <person name="Miyagawa K."/>
            <person name="Suzuki Y."/>
            <person name="Kubo T."/>
            <person name="Oyama M."/>
            <person name="Kohara Y."/>
            <person name="Fujiyama A."/>
            <person name="Arakawa K."/>
            <person name="Katayama T."/>
            <person name="Toyoda A."/>
            <person name="Kunieda T."/>
        </authorList>
    </citation>
    <scope>NUCLEOTIDE SEQUENCE [LARGE SCALE GENOMIC DNA]</scope>
    <source>
        <strain evidence="8 9">YOKOZUNA-1</strain>
    </source>
</reference>
<keyword evidence="9" id="KW-1185">Reference proteome</keyword>
<protein>
    <recommendedName>
        <fullName evidence="10">Strawberry notch AAA domain-containing protein</fullName>
    </recommendedName>
</protein>
<evidence type="ECO:0000313" key="9">
    <source>
        <dbReference type="Proteomes" id="UP000186922"/>
    </source>
</evidence>
<feature type="compositionally biased region" description="Low complexity" evidence="4">
    <location>
        <begin position="719"/>
        <end position="745"/>
    </location>
</feature>
<accession>A0A1D1VFR3</accession>
<feature type="region of interest" description="Disordered" evidence="4">
    <location>
        <begin position="1362"/>
        <end position="1381"/>
    </location>
</feature>
<evidence type="ECO:0000313" key="8">
    <source>
        <dbReference type="EMBL" id="GAU98597.1"/>
    </source>
</evidence>